<dbReference type="GO" id="GO:0004807">
    <property type="term" value="F:triose-phosphate isomerase activity"/>
    <property type="evidence" value="ECO:0007669"/>
    <property type="project" value="UniProtKB-EC"/>
</dbReference>
<dbReference type="AlphaFoldDB" id="A0AA36HTY9"/>
<evidence type="ECO:0000256" key="5">
    <source>
        <dbReference type="ARBA" id="ARBA00022432"/>
    </source>
</evidence>
<dbReference type="GO" id="GO:0019563">
    <property type="term" value="P:glycerol catabolic process"/>
    <property type="evidence" value="ECO:0007669"/>
    <property type="project" value="TreeGrafter"/>
</dbReference>
<evidence type="ECO:0000256" key="7">
    <source>
        <dbReference type="ARBA" id="ARBA00023235"/>
    </source>
</evidence>
<evidence type="ECO:0000256" key="8">
    <source>
        <dbReference type="ARBA" id="ARBA00052432"/>
    </source>
</evidence>
<comment type="pathway">
    <text evidence="1 10">Carbohydrate degradation; glycolysis; D-glyceraldehyde 3-phosphate from glycerone phosphate: step 1/1.</text>
</comment>
<dbReference type="GO" id="GO:0046166">
    <property type="term" value="P:glyceraldehyde-3-phosphate biosynthetic process"/>
    <property type="evidence" value="ECO:0007669"/>
    <property type="project" value="TreeGrafter"/>
</dbReference>
<comment type="caution">
    <text evidence="11">The sequence shown here is derived from an EMBL/GenBank/DDBJ whole genome shotgun (WGS) entry which is preliminary data.</text>
</comment>
<dbReference type="InterPro" id="IPR022896">
    <property type="entry name" value="TrioseP_Isoase_bac/euk"/>
</dbReference>
<dbReference type="Gene3D" id="3.20.20.70">
    <property type="entry name" value="Aldolase class I"/>
    <property type="match status" value="1"/>
</dbReference>
<dbReference type="HAMAP" id="MF_00147_B">
    <property type="entry name" value="TIM_B"/>
    <property type="match status" value="1"/>
</dbReference>
<gene>
    <name evidence="11" type="ORF">EVOR1521_LOCUS4612</name>
</gene>
<comment type="similarity">
    <text evidence="3 10">Belongs to the triosephosphate isomerase family.</text>
</comment>
<dbReference type="GO" id="GO:0005829">
    <property type="term" value="C:cytosol"/>
    <property type="evidence" value="ECO:0007669"/>
    <property type="project" value="TreeGrafter"/>
</dbReference>
<evidence type="ECO:0000256" key="2">
    <source>
        <dbReference type="ARBA" id="ARBA00004742"/>
    </source>
</evidence>
<evidence type="ECO:0000256" key="4">
    <source>
        <dbReference type="ARBA" id="ARBA00011738"/>
    </source>
</evidence>
<evidence type="ECO:0000256" key="9">
    <source>
        <dbReference type="ARBA" id="ARBA00056661"/>
    </source>
</evidence>
<evidence type="ECO:0000313" key="11">
    <source>
        <dbReference type="EMBL" id="CAJ1375305.1"/>
    </source>
</evidence>
<dbReference type="CDD" id="cd00311">
    <property type="entry name" value="TIM"/>
    <property type="match status" value="1"/>
</dbReference>
<dbReference type="Pfam" id="PF00121">
    <property type="entry name" value="TIM"/>
    <property type="match status" value="1"/>
</dbReference>
<keyword evidence="6 10" id="KW-0324">Glycolysis</keyword>
<dbReference type="InterPro" id="IPR013785">
    <property type="entry name" value="Aldolase_TIM"/>
</dbReference>
<dbReference type="NCBIfam" id="TIGR00419">
    <property type="entry name" value="tim"/>
    <property type="match status" value="1"/>
</dbReference>
<evidence type="ECO:0000256" key="1">
    <source>
        <dbReference type="ARBA" id="ARBA00004680"/>
    </source>
</evidence>
<keyword evidence="5 10" id="KW-0312">Gluconeogenesis</keyword>
<comment type="catalytic activity">
    <reaction evidence="8">
        <text>D-glyceraldehyde 3-phosphate = dihydroxyacetone phosphate</text>
        <dbReference type="Rhea" id="RHEA:18585"/>
        <dbReference type="ChEBI" id="CHEBI:57642"/>
        <dbReference type="ChEBI" id="CHEBI:59776"/>
        <dbReference type="EC" id="5.3.1.1"/>
    </reaction>
    <physiologicalReaction direction="left-to-right" evidence="8">
        <dbReference type="Rhea" id="RHEA:18586"/>
    </physiologicalReaction>
</comment>
<dbReference type="FunFam" id="3.20.20.70:FF:000016">
    <property type="entry name" value="Triosephosphate isomerase"/>
    <property type="match status" value="1"/>
</dbReference>
<dbReference type="SUPFAM" id="SSF51351">
    <property type="entry name" value="Triosephosphate isomerase (TIM)"/>
    <property type="match status" value="1"/>
</dbReference>
<evidence type="ECO:0000256" key="3">
    <source>
        <dbReference type="ARBA" id="ARBA00007422"/>
    </source>
</evidence>
<reference evidence="11" key="1">
    <citation type="submission" date="2023-08" db="EMBL/GenBank/DDBJ databases">
        <authorList>
            <person name="Chen Y."/>
            <person name="Shah S."/>
            <person name="Dougan E. K."/>
            <person name="Thang M."/>
            <person name="Chan C."/>
        </authorList>
    </citation>
    <scope>NUCLEOTIDE SEQUENCE</scope>
</reference>
<organism evidence="11 12">
    <name type="scientific">Effrenium voratum</name>
    <dbReference type="NCBI Taxonomy" id="2562239"/>
    <lineage>
        <taxon>Eukaryota</taxon>
        <taxon>Sar</taxon>
        <taxon>Alveolata</taxon>
        <taxon>Dinophyceae</taxon>
        <taxon>Suessiales</taxon>
        <taxon>Symbiodiniaceae</taxon>
        <taxon>Effrenium</taxon>
    </lineage>
</organism>
<sequence>MPRTPIVGGNWKCNPAKLADAKALVDAWKEKPFDKEKVEVVIAPTALHLGSVKSSLEAIGMKVASQNVGKNDMGAFTGEWTAGHLQDMEIGYTLIGHSERRSKYGESDEDTAAKVEKCQAAGLKVLFCIGELLEERESGKTDEVNKRQLAAVIPKVTNWDLMVIAYEPVWAIGTGKVATPDQAEETQAAIRNYIKEAVSAEVADKVRIQYGGSVTPENCKELMAKPNIDGFLVGGASLKPTFMDIVAACQG</sequence>
<dbReference type="PROSITE" id="PS51440">
    <property type="entry name" value="TIM_2"/>
    <property type="match status" value="1"/>
</dbReference>
<name>A0AA36HTY9_9DINO</name>
<dbReference type="Proteomes" id="UP001178507">
    <property type="component" value="Unassembled WGS sequence"/>
</dbReference>
<keyword evidence="7 10" id="KW-0413">Isomerase</keyword>
<evidence type="ECO:0000256" key="10">
    <source>
        <dbReference type="RuleBase" id="RU363013"/>
    </source>
</evidence>
<dbReference type="GO" id="GO:0006096">
    <property type="term" value="P:glycolytic process"/>
    <property type="evidence" value="ECO:0007669"/>
    <property type="project" value="UniProtKB-KW"/>
</dbReference>
<comment type="pathway">
    <text evidence="2 10">Carbohydrate biosynthesis; gluconeogenesis.</text>
</comment>
<evidence type="ECO:0000313" key="12">
    <source>
        <dbReference type="Proteomes" id="UP001178507"/>
    </source>
</evidence>
<comment type="function">
    <text evidence="9">Catalyzes the interconversion of glyceraldehyde 3-phosphate and dihydroxyacetone phosphate in the glycolytic and gluconeogenic pathways.</text>
</comment>
<evidence type="ECO:0000256" key="6">
    <source>
        <dbReference type="ARBA" id="ARBA00023152"/>
    </source>
</evidence>
<dbReference type="EC" id="5.3.1.1" evidence="10"/>
<comment type="subunit">
    <text evidence="4">Homodimer.</text>
</comment>
<protein>
    <recommendedName>
        <fullName evidence="10">Triosephosphate isomerase</fullName>
        <ecNumber evidence="10">5.3.1.1</ecNumber>
    </recommendedName>
</protein>
<dbReference type="PROSITE" id="PS00171">
    <property type="entry name" value="TIM_1"/>
    <property type="match status" value="1"/>
</dbReference>
<dbReference type="PANTHER" id="PTHR21139:SF2">
    <property type="entry name" value="TRIOSEPHOSPHATE ISOMERASE"/>
    <property type="match status" value="1"/>
</dbReference>
<dbReference type="InterPro" id="IPR035990">
    <property type="entry name" value="TIM_sf"/>
</dbReference>
<keyword evidence="12" id="KW-1185">Reference proteome</keyword>
<proteinExistence type="inferred from homology"/>
<dbReference type="EMBL" id="CAUJNA010000313">
    <property type="protein sequence ID" value="CAJ1375305.1"/>
    <property type="molecule type" value="Genomic_DNA"/>
</dbReference>
<dbReference type="GO" id="GO:0006094">
    <property type="term" value="P:gluconeogenesis"/>
    <property type="evidence" value="ECO:0007669"/>
    <property type="project" value="UniProtKB-KW"/>
</dbReference>
<dbReference type="InterPro" id="IPR000652">
    <property type="entry name" value="Triosephosphate_isomerase"/>
</dbReference>
<dbReference type="InterPro" id="IPR020861">
    <property type="entry name" value="Triosephosphate_isomerase_AS"/>
</dbReference>
<accession>A0AA36HTY9</accession>
<dbReference type="PANTHER" id="PTHR21139">
    <property type="entry name" value="TRIOSEPHOSPHATE ISOMERASE"/>
    <property type="match status" value="1"/>
</dbReference>